<evidence type="ECO:0000256" key="5">
    <source>
        <dbReference type="ARBA" id="ARBA00023054"/>
    </source>
</evidence>
<comment type="similarity">
    <text evidence="2 9">Belongs to the RRP36 family.</text>
</comment>
<evidence type="ECO:0000313" key="13">
    <source>
        <dbReference type="Proteomes" id="UP000217199"/>
    </source>
</evidence>
<evidence type="ECO:0000313" key="12">
    <source>
        <dbReference type="EMBL" id="PAV21944.1"/>
    </source>
</evidence>
<evidence type="ECO:0000256" key="3">
    <source>
        <dbReference type="ARBA" id="ARBA00022517"/>
    </source>
</evidence>
<dbReference type="InterPro" id="IPR009292">
    <property type="entry name" value="RRP36"/>
</dbReference>
<proteinExistence type="inferred from homology"/>
<dbReference type="EMBL" id="NBII01000002">
    <property type="protein sequence ID" value="PAV21944.1"/>
    <property type="molecule type" value="Genomic_DNA"/>
</dbReference>
<gene>
    <name evidence="12" type="ORF">PNOK_0190100</name>
</gene>
<feature type="compositionally biased region" description="Basic residues" evidence="11">
    <location>
        <begin position="178"/>
        <end position="189"/>
    </location>
</feature>
<feature type="coiled-coil region" evidence="10">
    <location>
        <begin position="268"/>
        <end position="295"/>
    </location>
</feature>
<evidence type="ECO:0000256" key="1">
    <source>
        <dbReference type="ARBA" id="ARBA00004604"/>
    </source>
</evidence>
<dbReference type="PANTHER" id="PTHR21738">
    <property type="entry name" value="RIBOSOMAL RNA PROCESSING PROTEIN 36 HOMOLOG"/>
    <property type="match status" value="1"/>
</dbReference>
<dbReference type="AlphaFoldDB" id="A0A286UQZ0"/>
<evidence type="ECO:0000256" key="2">
    <source>
        <dbReference type="ARBA" id="ARBA00009418"/>
    </source>
</evidence>
<name>A0A286UQZ0_9AGAM</name>
<dbReference type="STRING" id="2282107.A0A286UQZ0"/>
<comment type="subunit">
    <text evidence="9">Associates with 90S and pre-40S pre-ribosomal particles.</text>
</comment>
<reference evidence="12 13" key="1">
    <citation type="journal article" date="2017" name="Mol. Ecol.">
        <title>Comparative and population genomic landscape of Phellinus noxius: A hypervariable fungus causing root rot in trees.</title>
        <authorList>
            <person name="Chung C.L."/>
            <person name="Lee T.J."/>
            <person name="Akiba M."/>
            <person name="Lee H.H."/>
            <person name="Kuo T.H."/>
            <person name="Liu D."/>
            <person name="Ke H.M."/>
            <person name="Yokoi T."/>
            <person name="Roa M.B."/>
            <person name="Lu M.J."/>
            <person name="Chang Y.Y."/>
            <person name="Ann P.J."/>
            <person name="Tsai J.N."/>
            <person name="Chen C.Y."/>
            <person name="Tzean S.S."/>
            <person name="Ota Y."/>
            <person name="Hattori T."/>
            <person name="Sahashi N."/>
            <person name="Liou R.F."/>
            <person name="Kikuchi T."/>
            <person name="Tsai I.J."/>
        </authorList>
    </citation>
    <scope>NUCLEOTIDE SEQUENCE [LARGE SCALE GENOMIC DNA]</scope>
    <source>
        <strain evidence="12 13">FFPRI411160</strain>
    </source>
</reference>
<feature type="compositionally biased region" description="Acidic residues" evidence="11">
    <location>
        <begin position="86"/>
        <end position="98"/>
    </location>
</feature>
<keyword evidence="13" id="KW-1185">Reference proteome</keyword>
<feature type="compositionally biased region" description="Acidic residues" evidence="11">
    <location>
        <begin position="140"/>
        <end position="153"/>
    </location>
</feature>
<evidence type="ECO:0000256" key="4">
    <source>
        <dbReference type="ARBA" id="ARBA00022552"/>
    </source>
</evidence>
<dbReference type="Pfam" id="PF06102">
    <property type="entry name" value="RRP36"/>
    <property type="match status" value="1"/>
</dbReference>
<dbReference type="OrthoDB" id="448446at2759"/>
<dbReference type="GO" id="GO:0000462">
    <property type="term" value="P:maturation of SSU-rRNA from tricistronic rRNA transcript (SSU-rRNA, 5.8S rRNA, LSU-rRNA)"/>
    <property type="evidence" value="ECO:0007669"/>
    <property type="project" value="TreeGrafter"/>
</dbReference>
<keyword evidence="4 9" id="KW-0698">rRNA processing</keyword>
<feature type="compositionally biased region" description="Basic and acidic residues" evidence="11">
    <location>
        <begin position="160"/>
        <end position="177"/>
    </location>
</feature>
<evidence type="ECO:0000256" key="9">
    <source>
        <dbReference type="RuleBase" id="RU368027"/>
    </source>
</evidence>
<sequence length="378" mass="43654">MSKKLVKGSLPLKASKAKAFTSRNGTKHNSRKYKPSKQQDESANDSEINKDSESADEDDSEEELETSELEEEDDSDMDKPRVSQWVDEDDLDVSEAESYEDKGEGPSKPKLGTVKDGLSSLSFGSILKARKVLDQTHEESDYEESDSEEDSGSEDVSNSEEFKSRKQKADDTKLGNDKKKKIEKRAHKHAPVEMSSKRPVTRRRQVVEVKKINYRDPRFMTAPGKQDVEAFQKRYSFLSDYHKTELGTLKENLARARKLLRSSPRDLREEREEEVQRLERALKRSESLVNRDKREEIERKALDEVKRQEREQRKQGKGEWYMKKSVKKDLLLKARHDALAESGGRLAVRKAIEKRRKKTVIEVAKLHSLFVHHLLGRI</sequence>
<evidence type="ECO:0000256" key="8">
    <source>
        <dbReference type="ARBA" id="ARBA00025053"/>
    </source>
</evidence>
<feature type="compositionally biased region" description="Acidic residues" evidence="11">
    <location>
        <begin position="54"/>
        <end position="76"/>
    </location>
</feature>
<comment type="subcellular location">
    <subcellularLocation>
        <location evidence="1 9">Nucleus</location>
        <location evidence="1 9">Nucleolus</location>
    </subcellularLocation>
</comment>
<dbReference type="Proteomes" id="UP000217199">
    <property type="component" value="Unassembled WGS sequence"/>
</dbReference>
<evidence type="ECO:0000256" key="10">
    <source>
        <dbReference type="SAM" id="Coils"/>
    </source>
</evidence>
<keyword evidence="5 10" id="KW-0175">Coiled coil</keyword>
<dbReference type="InParanoid" id="A0A286UQZ0"/>
<comment type="caution">
    <text evidence="12">The sequence shown here is derived from an EMBL/GenBank/DDBJ whole genome shotgun (WGS) entry which is preliminary data.</text>
</comment>
<evidence type="ECO:0000256" key="11">
    <source>
        <dbReference type="SAM" id="MobiDB-lite"/>
    </source>
</evidence>
<evidence type="ECO:0000256" key="7">
    <source>
        <dbReference type="ARBA" id="ARBA00023274"/>
    </source>
</evidence>
<dbReference type="PANTHER" id="PTHR21738:SF0">
    <property type="entry name" value="RIBOSOMAL RNA PROCESSING PROTEIN 36 HOMOLOG"/>
    <property type="match status" value="1"/>
</dbReference>
<protein>
    <recommendedName>
        <fullName evidence="9">rRNA biogenesis protein RRP36</fullName>
    </recommendedName>
</protein>
<feature type="compositionally biased region" description="Basic residues" evidence="11">
    <location>
        <begin position="25"/>
        <end position="35"/>
    </location>
</feature>
<keyword evidence="7 9" id="KW-0687">Ribonucleoprotein</keyword>
<feature type="region of interest" description="Disordered" evidence="11">
    <location>
        <begin position="134"/>
        <end position="207"/>
    </location>
</feature>
<feature type="region of interest" description="Disordered" evidence="11">
    <location>
        <begin position="1"/>
        <end position="119"/>
    </location>
</feature>
<keyword evidence="3 9" id="KW-0690">Ribosome biogenesis</keyword>
<keyword evidence="6 9" id="KW-0539">Nucleus</keyword>
<organism evidence="12 13">
    <name type="scientific">Pyrrhoderma noxium</name>
    <dbReference type="NCBI Taxonomy" id="2282107"/>
    <lineage>
        <taxon>Eukaryota</taxon>
        <taxon>Fungi</taxon>
        <taxon>Dikarya</taxon>
        <taxon>Basidiomycota</taxon>
        <taxon>Agaricomycotina</taxon>
        <taxon>Agaricomycetes</taxon>
        <taxon>Hymenochaetales</taxon>
        <taxon>Hymenochaetaceae</taxon>
        <taxon>Pyrrhoderma</taxon>
    </lineage>
</organism>
<dbReference type="GO" id="GO:0030686">
    <property type="term" value="C:90S preribosome"/>
    <property type="evidence" value="ECO:0007669"/>
    <property type="project" value="TreeGrafter"/>
</dbReference>
<dbReference type="GO" id="GO:0005730">
    <property type="term" value="C:nucleolus"/>
    <property type="evidence" value="ECO:0007669"/>
    <property type="project" value="UniProtKB-SubCell"/>
</dbReference>
<evidence type="ECO:0000256" key="6">
    <source>
        <dbReference type="ARBA" id="ARBA00023242"/>
    </source>
</evidence>
<comment type="function">
    <text evidence="8 9">Component of the 90S pre-ribosome involved in the maturation of rRNAs. Required for early cleavages of the pre-RNAs in the 40S ribosomal subunit maturation pathway.</text>
</comment>
<accession>A0A286UQZ0</accession>